<dbReference type="PANTHER" id="PTHR32243:SF18">
    <property type="entry name" value="INNER MEMBRANE ABC TRANSPORTER PERMEASE PROTEIN YCJP"/>
    <property type="match status" value="1"/>
</dbReference>
<evidence type="ECO:0000256" key="1">
    <source>
        <dbReference type="ARBA" id="ARBA00004651"/>
    </source>
</evidence>
<comment type="similarity">
    <text evidence="7">Belongs to the binding-protein-dependent transport system permease family.</text>
</comment>
<comment type="subcellular location">
    <subcellularLocation>
        <location evidence="1 7">Cell membrane</location>
        <topology evidence="1 7">Multi-pass membrane protein</topology>
    </subcellularLocation>
</comment>
<name>A0A7C3I1U3_MEIRU</name>
<protein>
    <submittedName>
        <fullName evidence="9">Carbohydrate ABC transporter permease</fullName>
    </submittedName>
</protein>
<evidence type="ECO:0000256" key="3">
    <source>
        <dbReference type="ARBA" id="ARBA00022475"/>
    </source>
</evidence>
<dbReference type="PANTHER" id="PTHR32243">
    <property type="entry name" value="MALTOSE TRANSPORT SYSTEM PERMEASE-RELATED"/>
    <property type="match status" value="1"/>
</dbReference>
<feature type="transmembrane region" description="Helical" evidence="7">
    <location>
        <begin position="12"/>
        <end position="31"/>
    </location>
</feature>
<keyword evidence="4 7" id="KW-0812">Transmembrane</keyword>
<dbReference type="GO" id="GO:0055085">
    <property type="term" value="P:transmembrane transport"/>
    <property type="evidence" value="ECO:0007669"/>
    <property type="project" value="InterPro"/>
</dbReference>
<dbReference type="InterPro" id="IPR050901">
    <property type="entry name" value="BP-dep_ABC_trans_perm"/>
</dbReference>
<organism evidence="9">
    <name type="scientific">Meiothermus ruber</name>
    <dbReference type="NCBI Taxonomy" id="277"/>
    <lineage>
        <taxon>Bacteria</taxon>
        <taxon>Thermotogati</taxon>
        <taxon>Deinococcota</taxon>
        <taxon>Deinococci</taxon>
        <taxon>Thermales</taxon>
        <taxon>Thermaceae</taxon>
        <taxon>Meiothermus</taxon>
    </lineage>
</organism>
<accession>A0A7C3I1U3</accession>
<dbReference type="Gene3D" id="1.10.3720.10">
    <property type="entry name" value="MetI-like"/>
    <property type="match status" value="1"/>
</dbReference>
<feature type="transmembrane region" description="Helical" evidence="7">
    <location>
        <begin position="181"/>
        <end position="206"/>
    </location>
</feature>
<dbReference type="GO" id="GO:0005886">
    <property type="term" value="C:plasma membrane"/>
    <property type="evidence" value="ECO:0007669"/>
    <property type="project" value="UniProtKB-SubCell"/>
</dbReference>
<dbReference type="InterPro" id="IPR000515">
    <property type="entry name" value="MetI-like"/>
</dbReference>
<dbReference type="AlphaFoldDB" id="A0A7C3I1U3"/>
<evidence type="ECO:0000256" key="5">
    <source>
        <dbReference type="ARBA" id="ARBA00022989"/>
    </source>
</evidence>
<keyword evidence="2 7" id="KW-0813">Transport</keyword>
<evidence type="ECO:0000256" key="2">
    <source>
        <dbReference type="ARBA" id="ARBA00022448"/>
    </source>
</evidence>
<keyword evidence="6 7" id="KW-0472">Membrane</keyword>
<dbReference type="PROSITE" id="PS50928">
    <property type="entry name" value="ABC_TM1"/>
    <property type="match status" value="1"/>
</dbReference>
<dbReference type="EMBL" id="DSWI01000008">
    <property type="protein sequence ID" value="HFG19164.1"/>
    <property type="molecule type" value="Genomic_DNA"/>
</dbReference>
<evidence type="ECO:0000313" key="9">
    <source>
        <dbReference type="EMBL" id="HFG19164.1"/>
    </source>
</evidence>
<dbReference type="CDD" id="cd06261">
    <property type="entry name" value="TM_PBP2"/>
    <property type="match status" value="1"/>
</dbReference>
<reference evidence="9" key="1">
    <citation type="journal article" date="2020" name="mSystems">
        <title>Genome- and Community-Level Interaction Insights into Carbon Utilization and Element Cycling Functions of Hydrothermarchaeota in Hydrothermal Sediment.</title>
        <authorList>
            <person name="Zhou Z."/>
            <person name="Liu Y."/>
            <person name="Xu W."/>
            <person name="Pan J."/>
            <person name="Luo Z.H."/>
            <person name="Li M."/>
        </authorList>
    </citation>
    <scope>NUCLEOTIDE SEQUENCE [LARGE SCALE GENOMIC DNA]</scope>
    <source>
        <strain evidence="9">SpSt-524</strain>
    </source>
</reference>
<evidence type="ECO:0000256" key="6">
    <source>
        <dbReference type="ARBA" id="ARBA00023136"/>
    </source>
</evidence>
<sequence length="273" mass="30375">MSQGQRIRWELTALAYLAAGIMFFPIFWLFLTGFKSEGEAIAIPPKLIFQPTLESIQEALTRSDYGLHFLNSIISAMGSTALALLLAIPAAYSMAFYPTRRTQGLLLWMISTKMMPPVGVIIPVYLIFRDLRWLDNVWALALIYTVMNLPVVVWTLYAFFREVPHEIMEAARVDGASIPQELLRVLLPLSVPAIASAALLSIILAWNETFWSLNLTSAQASPLSVYVASFKTAEGLFWAKMSAASMIAILPVMVMGWLAQRQLVRGLTFGAIK</sequence>
<feature type="domain" description="ABC transmembrane type-1" evidence="8">
    <location>
        <begin position="69"/>
        <end position="259"/>
    </location>
</feature>
<feature type="transmembrane region" description="Helical" evidence="7">
    <location>
        <begin position="138"/>
        <end position="160"/>
    </location>
</feature>
<dbReference type="SUPFAM" id="SSF161098">
    <property type="entry name" value="MetI-like"/>
    <property type="match status" value="1"/>
</dbReference>
<gene>
    <name evidence="9" type="ORF">ENS82_00380</name>
</gene>
<proteinExistence type="inferred from homology"/>
<comment type="caution">
    <text evidence="9">The sequence shown here is derived from an EMBL/GenBank/DDBJ whole genome shotgun (WGS) entry which is preliminary data.</text>
</comment>
<evidence type="ECO:0000256" key="7">
    <source>
        <dbReference type="RuleBase" id="RU363032"/>
    </source>
</evidence>
<evidence type="ECO:0000259" key="8">
    <source>
        <dbReference type="PROSITE" id="PS50928"/>
    </source>
</evidence>
<keyword evidence="3" id="KW-1003">Cell membrane</keyword>
<feature type="transmembrane region" description="Helical" evidence="7">
    <location>
        <begin position="237"/>
        <end position="259"/>
    </location>
</feature>
<feature type="transmembrane region" description="Helical" evidence="7">
    <location>
        <begin position="104"/>
        <end position="126"/>
    </location>
</feature>
<dbReference type="InterPro" id="IPR035906">
    <property type="entry name" value="MetI-like_sf"/>
</dbReference>
<keyword evidence="5 7" id="KW-1133">Transmembrane helix</keyword>
<dbReference type="Pfam" id="PF00528">
    <property type="entry name" value="BPD_transp_1"/>
    <property type="match status" value="1"/>
</dbReference>
<feature type="transmembrane region" description="Helical" evidence="7">
    <location>
        <begin position="69"/>
        <end position="92"/>
    </location>
</feature>
<evidence type="ECO:0000256" key="4">
    <source>
        <dbReference type="ARBA" id="ARBA00022692"/>
    </source>
</evidence>